<dbReference type="AlphaFoldDB" id="A0A1M4VJK3"/>
<evidence type="ECO:0000313" key="1">
    <source>
        <dbReference type="EMBL" id="SHE69055.1"/>
    </source>
</evidence>
<evidence type="ECO:0000313" key="2">
    <source>
        <dbReference type="Proteomes" id="UP000184501"/>
    </source>
</evidence>
<dbReference type="STRING" id="2017.SAMN05444320_101789"/>
<name>A0A1M4VJK3_STRHI</name>
<gene>
    <name evidence="1" type="ORF">SAMN05444320_101789</name>
</gene>
<sequence length="87" mass="9326">MWCRGVMSAAKRALVLHLVGGGEPVWVALDEDTAADLGQRLHQLVKTGQTWNIPAADGTTLVVNFAHVATAHVAPLNGDSRMYGYVK</sequence>
<protein>
    <submittedName>
        <fullName evidence="1">Uncharacterized protein</fullName>
    </submittedName>
</protein>
<reference evidence="1 2" key="1">
    <citation type="submission" date="2016-11" db="EMBL/GenBank/DDBJ databases">
        <authorList>
            <person name="Jaros S."/>
            <person name="Januszkiewicz K."/>
            <person name="Wedrychowicz H."/>
        </authorList>
    </citation>
    <scope>NUCLEOTIDE SEQUENCE [LARGE SCALE GENOMIC DNA]</scope>
    <source>
        <strain evidence="1 2">DSM 44523</strain>
    </source>
</reference>
<dbReference type="EMBL" id="FQVN01000001">
    <property type="protein sequence ID" value="SHE69055.1"/>
    <property type="molecule type" value="Genomic_DNA"/>
</dbReference>
<accession>A0A1M4VJK3</accession>
<dbReference type="Proteomes" id="UP000184501">
    <property type="component" value="Unassembled WGS sequence"/>
</dbReference>
<proteinExistence type="predicted"/>
<organism evidence="1 2">
    <name type="scientific">Streptoalloteichus hindustanus</name>
    <dbReference type="NCBI Taxonomy" id="2017"/>
    <lineage>
        <taxon>Bacteria</taxon>
        <taxon>Bacillati</taxon>
        <taxon>Actinomycetota</taxon>
        <taxon>Actinomycetes</taxon>
        <taxon>Pseudonocardiales</taxon>
        <taxon>Pseudonocardiaceae</taxon>
        <taxon>Streptoalloteichus</taxon>
    </lineage>
</organism>
<keyword evidence="2" id="KW-1185">Reference proteome</keyword>